<evidence type="ECO:0000256" key="1">
    <source>
        <dbReference type="SAM" id="MobiDB-lite"/>
    </source>
</evidence>
<organism evidence="2 3">
    <name type="scientific">Armillaria gallica</name>
    <name type="common">Bulbous honey fungus</name>
    <name type="synonym">Armillaria bulbosa</name>
    <dbReference type="NCBI Taxonomy" id="47427"/>
    <lineage>
        <taxon>Eukaryota</taxon>
        <taxon>Fungi</taxon>
        <taxon>Dikarya</taxon>
        <taxon>Basidiomycota</taxon>
        <taxon>Agaricomycotina</taxon>
        <taxon>Agaricomycetes</taxon>
        <taxon>Agaricomycetidae</taxon>
        <taxon>Agaricales</taxon>
        <taxon>Marasmiineae</taxon>
        <taxon>Physalacriaceae</taxon>
        <taxon>Armillaria</taxon>
    </lineage>
</organism>
<dbReference type="AlphaFoldDB" id="A0A2H3CV43"/>
<dbReference type="Proteomes" id="UP000217790">
    <property type="component" value="Unassembled WGS sequence"/>
</dbReference>
<dbReference type="InParanoid" id="A0A2H3CV43"/>
<feature type="region of interest" description="Disordered" evidence="1">
    <location>
        <begin position="19"/>
        <end position="38"/>
    </location>
</feature>
<reference evidence="3" key="1">
    <citation type="journal article" date="2017" name="Nat. Ecol. Evol.">
        <title>Genome expansion and lineage-specific genetic innovations in the forest pathogenic fungi Armillaria.</title>
        <authorList>
            <person name="Sipos G."/>
            <person name="Prasanna A.N."/>
            <person name="Walter M.C."/>
            <person name="O'Connor E."/>
            <person name="Balint B."/>
            <person name="Krizsan K."/>
            <person name="Kiss B."/>
            <person name="Hess J."/>
            <person name="Varga T."/>
            <person name="Slot J."/>
            <person name="Riley R."/>
            <person name="Boka B."/>
            <person name="Rigling D."/>
            <person name="Barry K."/>
            <person name="Lee J."/>
            <person name="Mihaltcheva S."/>
            <person name="LaButti K."/>
            <person name="Lipzen A."/>
            <person name="Waldron R."/>
            <person name="Moloney N.M."/>
            <person name="Sperisen C."/>
            <person name="Kredics L."/>
            <person name="Vagvoelgyi C."/>
            <person name="Patrignani A."/>
            <person name="Fitzpatrick D."/>
            <person name="Nagy I."/>
            <person name="Doyle S."/>
            <person name="Anderson J.B."/>
            <person name="Grigoriev I.V."/>
            <person name="Gueldener U."/>
            <person name="Muensterkoetter M."/>
            <person name="Nagy L.G."/>
        </authorList>
    </citation>
    <scope>NUCLEOTIDE SEQUENCE [LARGE SCALE GENOMIC DNA]</scope>
    <source>
        <strain evidence="3">Ar21-2</strain>
    </source>
</reference>
<sequence>MDRHPTSRFEHYTRLAEISPTSSTGPYSAITSPPAGSSLRQCPNPTIVLRILNSFRSFLEEKGILDQSLPAGIVHDLGRLQRNVLTIIICLATTVEFLQSTVFPIIQEVVELLTDQVVTVMQGGPLRQYAQQGDRDYITVTFQTVTAVKSAGTEAKRPRVLFHHAKDMREPHIAQ</sequence>
<evidence type="ECO:0000313" key="2">
    <source>
        <dbReference type="EMBL" id="PBK86901.1"/>
    </source>
</evidence>
<dbReference type="STRING" id="47427.A0A2H3CV43"/>
<evidence type="ECO:0000313" key="3">
    <source>
        <dbReference type="Proteomes" id="UP000217790"/>
    </source>
</evidence>
<dbReference type="EMBL" id="KZ293681">
    <property type="protein sequence ID" value="PBK86901.1"/>
    <property type="molecule type" value="Genomic_DNA"/>
</dbReference>
<protein>
    <submittedName>
        <fullName evidence="2">Uncharacterized protein</fullName>
    </submittedName>
</protein>
<accession>A0A2H3CV43</accession>
<gene>
    <name evidence="2" type="ORF">ARMGADRAFT_1035128</name>
</gene>
<proteinExistence type="predicted"/>
<keyword evidence="3" id="KW-1185">Reference proteome</keyword>
<name>A0A2H3CV43_ARMGA</name>